<keyword evidence="3" id="KW-1185">Reference proteome</keyword>
<proteinExistence type="predicted"/>
<accession>A0AA39X1Z2</accession>
<reference evidence="2" key="1">
    <citation type="submission" date="2023-06" db="EMBL/GenBank/DDBJ databases">
        <title>Genome-scale phylogeny and comparative genomics of the fungal order Sordariales.</title>
        <authorList>
            <consortium name="Lawrence Berkeley National Laboratory"/>
            <person name="Hensen N."/>
            <person name="Bonometti L."/>
            <person name="Westerberg I."/>
            <person name="Brannstrom I.O."/>
            <person name="Guillou S."/>
            <person name="Cros-Aarteil S."/>
            <person name="Calhoun S."/>
            <person name="Haridas S."/>
            <person name="Kuo A."/>
            <person name="Mondo S."/>
            <person name="Pangilinan J."/>
            <person name="Riley R."/>
            <person name="Labutti K."/>
            <person name="Andreopoulos B."/>
            <person name="Lipzen A."/>
            <person name="Chen C."/>
            <person name="Yanf M."/>
            <person name="Daum C."/>
            <person name="Ng V."/>
            <person name="Clum A."/>
            <person name="Steindorff A."/>
            <person name="Ohm R."/>
            <person name="Martin F."/>
            <person name="Silar P."/>
            <person name="Natvig D."/>
            <person name="Lalanne C."/>
            <person name="Gautier V."/>
            <person name="Ament-Velasquez S.L."/>
            <person name="Kruys A."/>
            <person name="Hutchinson M.I."/>
            <person name="Powell A.J."/>
            <person name="Barry K."/>
            <person name="Miller A.N."/>
            <person name="Grigoriev I.V."/>
            <person name="Debuchy R."/>
            <person name="Gladieux P."/>
            <person name="Thoren M.H."/>
            <person name="Johannesson H."/>
        </authorList>
    </citation>
    <scope>NUCLEOTIDE SEQUENCE</scope>
    <source>
        <strain evidence="2">CBS 606.72</strain>
    </source>
</reference>
<dbReference type="PANTHER" id="PTHR24148">
    <property type="entry name" value="ANKYRIN REPEAT DOMAIN-CONTAINING PROTEIN 39 HOMOLOG-RELATED"/>
    <property type="match status" value="1"/>
</dbReference>
<gene>
    <name evidence="2" type="ORF">B0T14DRAFT_561773</name>
</gene>
<evidence type="ECO:0000313" key="2">
    <source>
        <dbReference type="EMBL" id="KAK0625809.1"/>
    </source>
</evidence>
<dbReference type="EMBL" id="JAULSU010000002">
    <property type="protein sequence ID" value="KAK0625809.1"/>
    <property type="molecule type" value="Genomic_DNA"/>
</dbReference>
<evidence type="ECO:0000259" key="1">
    <source>
        <dbReference type="Pfam" id="PF06985"/>
    </source>
</evidence>
<protein>
    <recommendedName>
        <fullName evidence="1">Heterokaryon incompatibility domain-containing protein</fullName>
    </recommendedName>
</protein>
<dbReference type="Pfam" id="PF06985">
    <property type="entry name" value="HET"/>
    <property type="match status" value="1"/>
</dbReference>
<name>A0AA39X1Z2_9PEZI</name>
<evidence type="ECO:0000313" key="3">
    <source>
        <dbReference type="Proteomes" id="UP001175000"/>
    </source>
</evidence>
<dbReference type="AlphaFoldDB" id="A0AA39X1Z2"/>
<dbReference type="InterPro" id="IPR052895">
    <property type="entry name" value="HetReg/Transcr_Mod"/>
</dbReference>
<comment type="caution">
    <text evidence="2">The sequence shown here is derived from an EMBL/GenBank/DDBJ whole genome shotgun (WGS) entry which is preliminary data.</text>
</comment>
<dbReference type="InterPro" id="IPR010730">
    <property type="entry name" value="HET"/>
</dbReference>
<dbReference type="PANTHER" id="PTHR24148:SF64">
    <property type="entry name" value="HETEROKARYON INCOMPATIBILITY DOMAIN-CONTAINING PROTEIN"/>
    <property type="match status" value="1"/>
</dbReference>
<organism evidence="2 3">
    <name type="scientific">Immersiella caudata</name>
    <dbReference type="NCBI Taxonomy" id="314043"/>
    <lineage>
        <taxon>Eukaryota</taxon>
        <taxon>Fungi</taxon>
        <taxon>Dikarya</taxon>
        <taxon>Ascomycota</taxon>
        <taxon>Pezizomycotina</taxon>
        <taxon>Sordariomycetes</taxon>
        <taxon>Sordariomycetidae</taxon>
        <taxon>Sordariales</taxon>
        <taxon>Lasiosphaeriaceae</taxon>
        <taxon>Immersiella</taxon>
    </lineage>
</organism>
<dbReference type="Proteomes" id="UP001175000">
    <property type="component" value="Unassembled WGS sequence"/>
</dbReference>
<feature type="domain" description="Heterokaryon incompatibility" evidence="1">
    <location>
        <begin position="57"/>
        <end position="122"/>
    </location>
</feature>
<sequence length="140" mass="15041">MATAGLPLSPAQLYTHLPLLAGSRTIRVLDLDLVSVDGNSPLTGQLRVVSLATCPRFTALSYVLGGYSQPRDVITCNEGCRLEITSNCRKALLAVRRYHHTKGGAGPASIWVDTICIDQATESRSGCKFHSWAISTLSPD</sequence>